<gene>
    <name evidence="1" type="primary">bem46_1</name>
    <name evidence="1" type="ORF">DSO57_1001329</name>
</gene>
<accession>A0ACC2U7V3</accession>
<dbReference type="Proteomes" id="UP001165960">
    <property type="component" value="Unassembled WGS sequence"/>
</dbReference>
<proteinExistence type="predicted"/>
<organism evidence="1 2">
    <name type="scientific">Entomophthora muscae</name>
    <dbReference type="NCBI Taxonomy" id="34485"/>
    <lineage>
        <taxon>Eukaryota</taxon>
        <taxon>Fungi</taxon>
        <taxon>Fungi incertae sedis</taxon>
        <taxon>Zoopagomycota</taxon>
        <taxon>Entomophthoromycotina</taxon>
        <taxon>Entomophthoromycetes</taxon>
        <taxon>Entomophthorales</taxon>
        <taxon>Entomophthoraceae</taxon>
        <taxon>Entomophthora</taxon>
    </lineage>
</organism>
<reference evidence="1" key="1">
    <citation type="submission" date="2022-04" db="EMBL/GenBank/DDBJ databases">
        <title>Genome of the entomopathogenic fungus Entomophthora muscae.</title>
        <authorList>
            <person name="Elya C."/>
            <person name="Lovett B.R."/>
            <person name="Lee E."/>
            <person name="Macias A.M."/>
            <person name="Hajek A.E."/>
            <person name="De Bivort B.L."/>
            <person name="Kasson M.T."/>
            <person name="De Fine Licht H.H."/>
            <person name="Stajich J.E."/>
        </authorList>
    </citation>
    <scope>NUCLEOTIDE SEQUENCE</scope>
    <source>
        <strain evidence="1">Berkeley</strain>
    </source>
</reference>
<dbReference type="EMBL" id="QTSX02001423">
    <property type="protein sequence ID" value="KAJ9082800.1"/>
    <property type="molecule type" value="Genomic_DNA"/>
</dbReference>
<keyword evidence="2" id="KW-1185">Reference proteome</keyword>
<comment type="caution">
    <text evidence="1">The sequence shown here is derived from an EMBL/GenBank/DDBJ whole genome shotgun (WGS) entry which is preliminary data.</text>
</comment>
<evidence type="ECO:0000313" key="2">
    <source>
        <dbReference type="Proteomes" id="UP001165960"/>
    </source>
</evidence>
<protein>
    <submittedName>
        <fullName evidence="1">Bem46 protein, variant</fullName>
    </submittedName>
</protein>
<sequence length="302" mass="34077">MANLELWINWFTSSNYFWILKHLVGATTFFGLGTLGLLYKYQNSLIYQPDFPEGSRRKIDTPSKYDLPFNEVVITTADNVRLGAYLITRPEAQKDIPTLIYFHANAGNLGHRLPIAERLYHLLGCNILMLSYRGYGYSEGAPDEKGFKLDAEATLDFVVNHESLKDGKIVLYGQSIGGAVAIYTAQRFEDKIHGLIVENTFLSLPKLIPSVLPLLKFASSFCHQIWDSEKAISEIKHTPTLFLSGENDSLIPPSHMKKLYETIPASTPKTFVSIPEGDHNDTCLKAEYFPAIGQFWNDHIKQ</sequence>
<name>A0ACC2U7V3_9FUNG</name>
<evidence type="ECO:0000313" key="1">
    <source>
        <dbReference type="EMBL" id="KAJ9082800.1"/>
    </source>
</evidence>